<evidence type="ECO:0000256" key="1">
    <source>
        <dbReference type="SAM" id="Phobius"/>
    </source>
</evidence>
<organism evidence="2 3">
    <name type="scientific">Zizania palustris</name>
    <name type="common">Northern wild rice</name>
    <dbReference type="NCBI Taxonomy" id="103762"/>
    <lineage>
        <taxon>Eukaryota</taxon>
        <taxon>Viridiplantae</taxon>
        <taxon>Streptophyta</taxon>
        <taxon>Embryophyta</taxon>
        <taxon>Tracheophyta</taxon>
        <taxon>Spermatophyta</taxon>
        <taxon>Magnoliopsida</taxon>
        <taxon>Liliopsida</taxon>
        <taxon>Poales</taxon>
        <taxon>Poaceae</taxon>
        <taxon>BOP clade</taxon>
        <taxon>Oryzoideae</taxon>
        <taxon>Oryzeae</taxon>
        <taxon>Zizaniinae</taxon>
        <taxon>Zizania</taxon>
    </lineage>
</organism>
<dbReference type="AlphaFoldDB" id="A0A8J5QSK4"/>
<feature type="transmembrane region" description="Helical" evidence="1">
    <location>
        <begin position="57"/>
        <end position="80"/>
    </location>
</feature>
<accession>A0A8J5QSK4</accession>
<keyword evidence="1" id="KW-0472">Membrane</keyword>
<reference evidence="2" key="1">
    <citation type="journal article" date="2021" name="bioRxiv">
        <title>Whole Genome Assembly and Annotation of Northern Wild Rice, Zizania palustris L., Supports a Whole Genome Duplication in the Zizania Genus.</title>
        <authorList>
            <person name="Haas M."/>
            <person name="Kono T."/>
            <person name="Macchietto M."/>
            <person name="Millas R."/>
            <person name="McGilp L."/>
            <person name="Shao M."/>
            <person name="Duquette J."/>
            <person name="Hirsch C.N."/>
            <person name="Kimball J."/>
        </authorList>
    </citation>
    <scope>NUCLEOTIDE SEQUENCE</scope>
    <source>
        <tissue evidence="2">Fresh leaf tissue</tissue>
    </source>
</reference>
<proteinExistence type="predicted"/>
<feature type="transmembrane region" description="Helical" evidence="1">
    <location>
        <begin position="92"/>
        <end position="113"/>
    </location>
</feature>
<name>A0A8J5QSK4_ZIZPA</name>
<protein>
    <submittedName>
        <fullName evidence="2">Uncharacterized protein</fullName>
    </submittedName>
</protein>
<dbReference type="Proteomes" id="UP000729402">
    <property type="component" value="Unassembled WGS sequence"/>
</dbReference>
<gene>
    <name evidence="2" type="ORF">GUJ93_ZPchr2178g2969</name>
</gene>
<keyword evidence="3" id="KW-1185">Reference proteome</keyword>
<evidence type="ECO:0000313" key="2">
    <source>
        <dbReference type="EMBL" id="KAG8039928.1"/>
    </source>
</evidence>
<keyword evidence="1" id="KW-1133">Transmembrane helix</keyword>
<reference evidence="2" key="2">
    <citation type="submission" date="2021-02" db="EMBL/GenBank/DDBJ databases">
        <authorList>
            <person name="Kimball J.A."/>
            <person name="Haas M.W."/>
            <person name="Macchietto M."/>
            <person name="Kono T."/>
            <person name="Duquette J."/>
            <person name="Shao M."/>
        </authorList>
    </citation>
    <scope>NUCLEOTIDE SEQUENCE</scope>
    <source>
        <tissue evidence="2">Fresh leaf tissue</tissue>
    </source>
</reference>
<dbReference type="EMBL" id="JAAALK010001862">
    <property type="protein sequence ID" value="KAG8039928.1"/>
    <property type="molecule type" value="Genomic_DNA"/>
</dbReference>
<evidence type="ECO:0000313" key="3">
    <source>
        <dbReference type="Proteomes" id="UP000729402"/>
    </source>
</evidence>
<comment type="caution">
    <text evidence="2">The sequence shown here is derived from an EMBL/GenBank/DDBJ whole genome shotgun (WGS) entry which is preliminary data.</text>
</comment>
<sequence length="123" mass="13667">MAYIRIEGSAGLGWTTYLVDEIPLGFRTSHRRSHWHRFHLIQFMLALHLLGPPNDSAQGFIVVLIHRLIYALAFAGGGRVKEGRDMKRSDMECFFGAFAFAILDGVGHVALAATTEQARPPTT</sequence>
<keyword evidence="1" id="KW-0812">Transmembrane</keyword>